<dbReference type="eggNOG" id="ENOG50323Y0">
    <property type="taxonomic scope" value="Bacteria"/>
</dbReference>
<dbReference type="Proteomes" id="UP000006238">
    <property type="component" value="Unassembled WGS sequence"/>
</dbReference>
<reference evidence="1 2" key="1">
    <citation type="submission" date="2010-02" db="EMBL/GenBank/DDBJ databases">
        <authorList>
            <person name="Weinstock G."/>
            <person name="Sodergren E."/>
            <person name="Clifton S."/>
            <person name="Fulton L."/>
            <person name="Fulton B."/>
            <person name="Courtney L."/>
            <person name="Fronick C."/>
            <person name="Harrison M."/>
            <person name="Strong C."/>
            <person name="Farmer C."/>
            <person name="Delahaunty K."/>
            <person name="Markovic C."/>
            <person name="Hall O."/>
            <person name="Minx P."/>
            <person name="Tomlinson C."/>
            <person name="Mitreva M."/>
            <person name="Nelson J."/>
            <person name="Hou S."/>
            <person name="Wollam A."/>
            <person name="Pepin K.H."/>
            <person name="Johnson M."/>
            <person name="Bhonagiri V."/>
            <person name="Zhang X."/>
            <person name="Suruliraj S."/>
            <person name="Warren W."/>
            <person name="Chinwalla A."/>
            <person name="Mardis E.R."/>
            <person name="Wilson R.K."/>
        </authorList>
    </citation>
    <scope>NUCLEOTIDE SEQUENCE [LARGE SCALE GENOMIC DNA]</scope>
    <source>
        <strain evidence="1 2">DSM 2876</strain>
    </source>
</reference>
<dbReference type="AlphaFoldDB" id="D4RX09"/>
<evidence type="ECO:0000313" key="2">
    <source>
        <dbReference type="Proteomes" id="UP000006238"/>
    </source>
</evidence>
<protein>
    <submittedName>
        <fullName evidence="1">Uncharacterized protein</fullName>
    </submittedName>
</protein>
<comment type="caution">
    <text evidence="1">The sequence shown here is derived from an EMBL/GenBank/DDBJ whole genome shotgun (WGS) entry which is preliminary data.</text>
</comment>
<proteinExistence type="predicted"/>
<organism evidence="1 2">
    <name type="scientific">Eshraghiella crossota DSM 2876</name>
    <dbReference type="NCBI Taxonomy" id="511680"/>
    <lineage>
        <taxon>Bacteria</taxon>
        <taxon>Bacillati</taxon>
        <taxon>Bacillota</taxon>
        <taxon>Clostridia</taxon>
        <taxon>Lachnospirales</taxon>
        <taxon>Lachnospiraceae</taxon>
        <taxon>Eshraghiella</taxon>
    </lineage>
</organism>
<name>D4RX09_9FIRM</name>
<sequence length="198" mass="23337">MSITIEDVKKNVAYKQLPIVILDERWHRLFPEKDKSPEVKRLEKNLGTLLKRQGQITNDLKALRKIKSDIMKEIIDNSADIGDTDAKRNKIMARDQKLVLEAKEKIEKLEQEEIEIPGRIRDANIELVIQGIDECYRRIHNNYDDIQLLGKWINEMRVELKKKVLIKQDKELKNTEIYSYMHDLLGPDMIEIFDNKKG</sequence>
<gene>
    <name evidence="1" type="ORF">BUTYVIB_00360</name>
</gene>
<keyword evidence="2" id="KW-1185">Reference proteome</keyword>
<evidence type="ECO:0000313" key="1">
    <source>
        <dbReference type="EMBL" id="EFF69449.1"/>
    </source>
</evidence>
<dbReference type="GeneID" id="98918725"/>
<dbReference type="STRING" id="45851.BHV86_07550"/>
<dbReference type="EMBL" id="ABWN01000018">
    <property type="protein sequence ID" value="EFF69449.1"/>
    <property type="molecule type" value="Genomic_DNA"/>
</dbReference>
<dbReference type="RefSeq" id="WP_005601123.1">
    <property type="nucleotide sequence ID" value="NZ_GG663519.1"/>
</dbReference>
<accession>D4RX09</accession>
<dbReference type="HOGENOM" id="CLU_095242_0_0_9"/>